<sequence>MMMFKYDCVKKYMMGNTSRGRPAFSPIRDNLVELLFFVGEGYGYDLYKKYIQVFHKTTMRSIYYHLNKGVELGVFKIDKVENIPGDYSWGEGVRRVMFALDEKAQPKKDSRVLKRLKEISK</sequence>
<evidence type="ECO:0008006" key="2">
    <source>
        <dbReference type="Google" id="ProtNLM"/>
    </source>
</evidence>
<organism evidence="1">
    <name type="scientific">uncultured marine group II/III euryarchaeote KM3_37_C11</name>
    <dbReference type="NCBI Taxonomy" id="1456442"/>
    <lineage>
        <taxon>Archaea</taxon>
        <taxon>Methanobacteriati</taxon>
        <taxon>Methanobacteriota</taxon>
        <taxon>environmental samples</taxon>
    </lineage>
</organism>
<accession>A0A075H698</accession>
<name>A0A075H698_9EURY</name>
<protein>
    <recommendedName>
        <fullName evidence="2">Transcriptional regulator</fullName>
    </recommendedName>
</protein>
<evidence type="ECO:0000313" key="1">
    <source>
        <dbReference type="EMBL" id="AIF09433.1"/>
    </source>
</evidence>
<dbReference type="AlphaFoldDB" id="A0A075H698"/>
<proteinExistence type="predicted"/>
<dbReference type="EMBL" id="KF900863">
    <property type="protein sequence ID" value="AIF09433.1"/>
    <property type="molecule type" value="Genomic_DNA"/>
</dbReference>
<reference evidence="1" key="1">
    <citation type="journal article" date="2014" name="Genome Biol. Evol.">
        <title>Pangenome evidence for extensive interdomain horizontal transfer affecting lineage core and shell genes in uncultured planktonic thaumarchaeota and euryarchaeota.</title>
        <authorList>
            <person name="Deschamps P."/>
            <person name="Zivanovic Y."/>
            <person name="Moreira D."/>
            <person name="Rodriguez-Valera F."/>
            <person name="Lopez-Garcia P."/>
        </authorList>
    </citation>
    <scope>NUCLEOTIDE SEQUENCE</scope>
</reference>